<organism evidence="1">
    <name type="scientific">Anguilla anguilla</name>
    <name type="common">European freshwater eel</name>
    <name type="synonym">Muraena anguilla</name>
    <dbReference type="NCBI Taxonomy" id="7936"/>
    <lineage>
        <taxon>Eukaryota</taxon>
        <taxon>Metazoa</taxon>
        <taxon>Chordata</taxon>
        <taxon>Craniata</taxon>
        <taxon>Vertebrata</taxon>
        <taxon>Euteleostomi</taxon>
        <taxon>Actinopterygii</taxon>
        <taxon>Neopterygii</taxon>
        <taxon>Teleostei</taxon>
        <taxon>Anguilliformes</taxon>
        <taxon>Anguillidae</taxon>
        <taxon>Anguilla</taxon>
    </lineage>
</organism>
<dbReference type="AlphaFoldDB" id="A0A0E9VUE6"/>
<reference evidence="1" key="2">
    <citation type="journal article" date="2015" name="Fish Shellfish Immunol.">
        <title>Early steps in the European eel (Anguilla anguilla)-Vibrio vulnificus interaction in the gills: Role of the RtxA13 toxin.</title>
        <authorList>
            <person name="Callol A."/>
            <person name="Pajuelo D."/>
            <person name="Ebbesson L."/>
            <person name="Teles M."/>
            <person name="MacKenzie S."/>
            <person name="Amaro C."/>
        </authorList>
    </citation>
    <scope>NUCLEOTIDE SEQUENCE</scope>
</reference>
<name>A0A0E9VUE6_ANGAN</name>
<sequence length="33" mass="3849">MLNPFRLPKNEREHLNAVKGCWDTFLYCPSTAP</sequence>
<dbReference type="EMBL" id="GBXM01027699">
    <property type="protein sequence ID" value="JAH80878.1"/>
    <property type="molecule type" value="Transcribed_RNA"/>
</dbReference>
<accession>A0A0E9VUE6</accession>
<reference evidence="1" key="1">
    <citation type="submission" date="2014-11" db="EMBL/GenBank/DDBJ databases">
        <authorList>
            <person name="Amaro Gonzalez C."/>
        </authorList>
    </citation>
    <scope>NUCLEOTIDE SEQUENCE</scope>
</reference>
<protein>
    <submittedName>
        <fullName evidence="1">Uncharacterized protein</fullName>
    </submittedName>
</protein>
<evidence type="ECO:0000313" key="1">
    <source>
        <dbReference type="EMBL" id="JAH80878.1"/>
    </source>
</evidence>
<proteinExistence type="predicted"/>